<dbReference type="InterPro" id="IPR001610">
    <property type="entry name" value="PAC"/>
</dbReference>
<keyword evidence="6" id="KW-0418">Kinase</keyword>
<dbReference type="GO" id="GO:0046983">
    <property type="term" value="F:protein dimerization activity"/>
    <property type="evidence" value="ECO:0007669"/>
    <property type="project" value="InterPro"/>
</dbReference>
<feature type="domain" description="Histidine kinase" evidence="10">
    <location>
        <begin position="284"/>
        <end position="371"/>
    </location>
</feature>
<dbReference type="PROSITE" id="PS50113">
    <property type="entry name" value="PAC"/>
    <property type="match status" value="1"/>
</dbReference>
<feature type="coiled-coil region" evidence="9">
    <location>
        <begin position="151"/>
        <end position="178"/>
    </location>
</feature>
<dbReference type="InterPro" id="IPR005467">
    <property type="entry name" value="His_kinase_dom"/>
</dbReference>
<reference evidence="13 14" key="1">
    <citation type="submission" date="2019-07" db="EMBL/GenBank/DDBJ databases">
        <title>Genomic Encyclopedia of Type Strains, Phase III (KMG-III): the genomes of soil and plant-associated and newly described type strains.</title>
        <authorList>
            <person name="Whitman W."/>
        </authorList>
    </citation>
    <scope>NUCLEOTIDE SEQUENCE [LARGE SCALE GENOMIC DNA]</scope>
    <source>
        <strain evidence="13 14">BL24</strain>
    </source>
</reference>
<keyword evidence="3" id="KW-0597">Phosphoprotein</keyword>
<evidence type="ECO:0000256" key="3">
    <source>
        <dbReference type="ARBA" id="ARBA00022553"/>
    </source>
</evidence>
<evidence type="ECO:0000256" key="8">
    <source>
        <dbReference type="ARBA" id="ARBA00023012"/>
    </source>
</evidence>
<dbReference type="InterPro" id="IPR035965">
    <property type="entry name" value="PAS-like_dom_sf"/>
</dbReference>
<evidence type="ECO:0000256" key="1">
    <source>
        <dbReference type="ARBA" id="ARBA00000085"/>
    </source>
</evidence>
<dbReference type="EC" id="2.7.13.3" evidence="2"/>
<dbReference type="SMART" id="SM00387">
    <property type="entry name" value="HATPase_c"/>
    <property type="match status" value="1"/>
</dbReference>
<keyword evidence="5" id="KW-0547">Nucleotide-binding</keyword>
<dbReference type="SUPFAM" id="SSF55785">
    <property type="entry name" value="PYP-like sensor domain (PAS domain)"/>
    <property type="match status" value="1"/>
</dbReference>
<dbReference type="GO" id="GO:0016020">
    <property type="term" value="C:membrane"/>
    <property type="evidence" value="ECO:0007669"/>
    <property type="project" value="InterPro"/>
</dbReference>
<keyword evidence="14" id="KW-1185">Reference proteome</keyword>
<dbReference type="Gene3D" id="3.30.565.10">
    <property type="entry name" value="Histidine kinase-like ATPase, C-terminal domain"/>
    <property type="match status" value="1"/>
</dbReference>
<dbReference type="SMART" id="SM00086">
    <property type="entry name" value="PAC"/>
    <property type="match status" value="1"/>
</dbReference>
<dbReference type="CDD" id="cd16917">
    <property type="entry name" value="HATPase_UhpB-NarQ-NarX-like"/>
    <property type="match status" value="1"/>
</dbReference>
<keyword evidence="9" id="KW-0175">Coiled coil</keyword>
<feature type="domain" description="PAC" evidence="12">
    <location>
        <begin position="115"/>
        <end position="167"/>
    </location>
</feature>
<dbReference type="Gene3D" id="3.30.450.20">
    <property type="entry name" value="PAS domain"/>
    <property type="match status" value="1"/>
</dbReference>
<dbReference type="InterPro" id="IPR000014">
    <property type="entry name" value="PAS"/>
</dbReference>
<dbReference type="Pfam" id="PF08447">
    <property type="entry name" value="PAS_3"/>
    <property type="match status" value="1"/>
</dbReference>
<dbReference type="InterPro" id="IPR036890">
    <property type="entry name" value="HATPase_C_sf"/>
</dbReference>
<evidence type="ECO:0000313" key="14">
    <source>
        <dbReference type="Proteomes" id="UP000323257"/>
    </source>
</evidence>
<name>A0A5S5BXN5_9BACL</name>
<keyword evidence="7" id="KW-0067">ATP-binding</keyword>
<dbReference type="GO" id="GO:0005524">
    <property type="term" value="F:ATP binding"/>
    <property type="evidence" value="ECO:0007669"/>
    <property type="project" value="UniProtKB-KW"/>
</dbReference>
<dbReference type="SUPFAM" id="SSF55874">
    <property type="entry name" value="ATPase domain of HSP90 chaperone/DNA topoisomerase II/histidine kinase"/>
    <property type="match status" value="1"/>
</dbReference>
<evidence type="ECO:0000259" key="11">
    <source>
        <dbReference type="PROSITE" id="PS50112"/>
    </source>
</evidence>
<comment type="catalytic activity">
    <reaction evidence="1">
        <text>ATP + protein L-histidine = ADP + protein N-phospho-L-histidine.</text>
        <dbReference type="EC" id="2.7.13.3"/>
    </reaction>
</comment>
<evidence type="ECO:0000256" key="2">
    <source>
        <dbReference type="ARBA" id="ARBA00012438"/>
    </source>
</evidence>
<evidence type="ECO:0000313" key="13">
    <source>
        <dbReference type="EMBL" id="TYP71774.1"/>
    </source>
</evidence>
<evidence type="ECO:0000259" key="12">
    <source>
        <dbReference type="PROSITE" id="PS50113"/>
    </source>
</evidence>
<dbReference type="Pfam" id="PF07730">
    <property type="entry name" value="HisKA_3"/>
    <property type="match status" value="1"/>
</dbReference>
<keyword evidence="8" id="KW-0902">Two-component regulatory system</keyword>
<evidence type="ECO:0000256" key="6">
    <source>
        <dbReference type="ARBA" id="ARBA00022777"/>
    </source>
</evidence>
<evidence type="ECO:0000256" key="5">
    <source>
        <dbReference type="ARBA" id="ARBA00022741"/>
    </source>
</evidence>
<dbReference type="GO" id="GO:0000155">
    <property type="term" value="F:phosphorelay sensor kinase activity"/>
    <property type="evidence" value="ECO:0007669"/>
    <property type="project" value="InterPro"/>
</dbReference>
<dbReference type="PANTHER" id="PTHR24421:SF10">
    <property type="entry name" value="NITRATE_NITRITE SENSOR PROTEIN NARQ"/>
    <property type="match status" value="1"/>
</dbReference>
<dbReference type="InterPro" id="IPR050482">
    <property type="entry name" value="Sensor_HK_TwoCompSys"/>
</dbReference>
<dbReference type="PROSITE" id="PS50112">
    <property type="entry name" value="PAS"/>
    <property type="match status" value="1"/>
</dbReference>
<evidence type="ECO:0000256" key="7">
    <source>
        <dbReference type="ARBA" id="ARBA00022840"/>
    </source>
</evidence>
<dbReference type="PANTHER" id="PTHR24421">
    <property type="entry name" value="NITRATE/NITRITE SENSOR PROTEIN NARX-RELATED"/>
    <property type="match status" value="1"/>
</dbReference>
<dbReference type="AlphaFoldDB" id="A0A5S5BXN5"/>
<dbReference type="Gene3D" id="1.20.5.1930">
    <property type="match status" value="1"/>
</dbReference>
<feature type="domain" description="PAS" evidence="11">
    <location>
        <begin position="43"/>
        <end position="87"/>
    </location>
</feature>
<comment type="caution">
    <text evidence="13">The sequence shown here is derived from an EMBL/GenBank/DDBJ whole genome shotgun (WGS) entry which is preliminary data.</text>
</comment>
<dbReference type="InterPro" id="IPR000700">
    <property type="entry name" value="PAS-assoc_C"/>
</dbReference>
<dbReference type="SMART" id="SM00091">
    <property type="entry name" value="PAS"/>
    <property type="match status" value="1"/>
</dbReference>
<keyword evidence="4" id="KW-0808">Transferase</keyword>
<dbReference type="EMBL" id="VNHS01000009">
    <property type="protein sequence ID" value="TYP71774.1"/>
    <property type="molecule type" value="Genomic_DNA"/>
</dbReference>
<organism evidence="13 14">
    <name type="scientific">Paenibacillus methanolicus</name>
    <dbReference type="NCBI Taxonomy" id="582686"/>
    <lineage>
        <taxon>Bacteria</taxon>
        <taxon>Bacillati</taxon>
        <taxon>Bacillota</taxon>
        <taxon>Bacilli</taxon>
        <taxon>Bacillales</taxon>
        <taxon>Paenibacillaceae</taxon>
        <taxon>Paenibacillus</taxon>
    </lineage>
</organism>
<accession>A0A5S5BXN5</accession>
<protein>
    <recommendedName>
        <fullName evidence="2">histidine kinase</fullName>
        <ecNumber evidence="2">2.7.13.3</ecNumber>
    </recommendedName>
</protein>
<dbReference type="CDD" id="cd00130">
    <property type="entry name" value="PAS"/>
    <property type="match status" value="1"/>
</dbReference>
<dbReference type="Pfam" id="PF02518">
    <property type="entry name" value="HATPase_c"/>
    <property type="match status" value="1"/>
</dbReference>
<evidence type="ECO:0000256" key="4">
    <source>
        <dbReference type="ARBA" id="ARBA00022679"/>
    </source>
</evidence>
<dbReference type="InterPro" id="IPR013655">
    <property type="entry name" value="PAS_fold_3"/>
</dbReference>
<dbReference type="PROSITE" id="PS50109">
    <property type="entry name" value="HIS_KIN"/>
    <property type="match status" value="1"/>
</dbReference>
<dbReference type="InterPro" id="IPR003594">
    <property type="entry name" value="HATPase_dom"/>
</dbReference>
<dbReference type="Proteomes" id="UP000323257">
    <property type="component" value="Unassembled WGS sequence"/>
</dbReference>
<proteinExistence type="predicted"/>
<sequence length="374" mass="41747">MTNDPMYPERDVIAEHVEALLARLDEQLEEGAFRADLRQSLKQLADVKSALDASSIVAVTDHKGKIQYVNDKFCEISGYSRHELLGQDHRILNSGYHGKAFMRELWETIQTGKVWRGDIRNRAKDGSHYWVNTTIVPFVNENGKPYQYLAIRNEVTRLKKVEEELQETLAKVMTVQEEERRKFSRELHDGIGQSLFSMLIGLDRVISAVAPEKRELSMIREQVAGIIEEVRGLAWELRPSVLDDLGIVPALRTYIDNYASHYGIKVAFDCRLRGRLGIAAETVIYRIVQEALTNIAKYADVDVAEVSVEERDGAVTARIVDQGRGFDPKAVAKGVGQSSMAERARIAGGTLSVDTAPGEGCVVTLRLPDGPAKV</sequence>
<evidence type="ECO:0000259" key="10">
    <source>
        <dbReference type="PROSITE" id="PS50109"/>
    </source>
</evidence>
<evidence type="ECO:0000256" key="9">
    <source>
        <dbReference type="SAM" id="Coils"/>
    </source>
</evidence>
<gene>
    <name evidence="13" type="ORF">BCM02_10952</name>
</gene>
<dbReference type="InterPro" id="IPR011712">
    <property type="entry name" value="Sig_transdc_His_kin_sub3_dim/P"/>
</dbReference>
<dbReference type="NCBIfam" id="TIGR00229">
    <property type="entry name" value="sensory_box"/>
    <property type="match status" value="1"/>
</dbReference>